<sequence length="367" mass="41430">MANMMRPGQNIRSNTTTNSTGSQWLSSFNEPLPGKVMPPYFSKSIRWQLYYDLVAPSCPPVSPARKKRWWDWSTVCVECVSPHSIITDDGALVSNAGLAGDLCHQPDLAYLDGFIASPSMMVGTNTLFPIFSQGRVGGFSDIMIPSPWNFDEKSPYNESFDRAWDTKLNSLFWRGSSTDGYAAYGSWMGFLRARFVHEAYQKKTKLSSYRKDSSINVSFAGSLSRCHEADCDMELHTFRTWGAGMQAAARHGQQESGDDDNPDDMKDLSSYVTPFEDHWKFRHLIDLDGAGFSGRFLPFLKSQSLVYRAALFHAWFDERLTAWYHYIPVDLRLGSGFWSLFEFLSNKGDANSASGDEHARKIAEQGR</sequence>
<evidence type="ECO:0000256" key="1">
    <source>
        <dbReference type="SAM" id="MobiDB-lite"/>
    </source>
</evidence>
<protein>
    <recommendedName>
        <fullName evidence="4">Glycosyl transferase CAP10 domain-containing protein</fullName>
    </recommendedName>
</protein>
<feature type="compositionally biased region" description="Polar residues" evidence="1">
    <location>
        <begin position="10"/>
        <end position="24"/>
    </location>
</feature>
<accession>A0AAE8SMG3</accession>
<gene>
    <name evidence="2" type="ORF">FTOL_10587</name>
</gene>
<keyword evidence="3" id="KW-1185">Reference proteome</keyword>
<dbReference type="EMBL" id="ONZP01000419">
    <property type="protein sequence ID" value="SPJ84071.1"/>
    <property type="molecule type" value="Genomic_DNA"/>
</dbReference>
<evidence type="ECO:0000313" key="2">
    <source>
        <dbReference type="EMBL" id="SPJ84071.1"/>
    </source>
</evidence>
<evidence type="ECO:0008006" key="4">
    <source>
        <dbReference type="Google" id="ProtNLM"/>
    </source>
</evidence>
<reference evidence="2" key="1">
    <citation type="submission" date="2018-03" db="EMBL/GenBank/DDBJ databases">
        <authorList>
            <person name="Guldener U."/>
        </authorList>
    </citation>
    <scope>NUCLEOTIDE SEQUENCE</scope>
</reference>
<dbReference type="PANTHER" id="PTHR12203">
    <property type="entry name" value="KDEL LYS-ASP-GLU-LEU CONTAINING - RELATED"/>
    <property type="match status" value="1"/>
</dbReference>
<organism evidence="2 3">
    <name type="scientific">Fusarium torulosum</name>
    <dbReference type="NCBI Taxonomy" id="33205"/>
    <lineage>
        <taxon>Eukaryota</taxon>
        <taxon>Fungi</taxon>
        <taxon>Dikarya</taxon>
        <taxon>Ascomycota</taxon>
        <taxon>Pezizomycotina</taxon>
        <taxon>Sordariomycetes</taxon>
        <taxon>Hypocreomycetidae</taxon>
        <taxon>Hypocreales</taxon>
        <taxon>Nectriaceae</taxon>
        <taxon>Fusarium</taxon>
    </lineage>
</organism>
<evidence type="ECO:0000313" key="3">
    <source>
        <dbReference type="Proteomes" id="UP001187734"/>
    </source>
</evidence>
<name>A0AAE8SMG3_9HYPO</name>
<dbReference type="InterPro" id="IPR051091">
    <property type="entry name" value="O-Glucosyltr/Glycosyltrsf_90"/>
</dbReference>
<feature type="region of interest" description="Disordered" evidence="1">
    <location>
        <begin position="1"/>
        <end position="24"/>
    </location>
</feature>
<dbReference type="Proteomes" id="UP001187734">
    <property type="component" value="Unassembled WGS sequence"/>
</dbReference>
<dbReference type="AlphaFoldDB" id="A0AAE8SMG3"/>
<proteinExistence type="predicted"/>
<comment type="caution">
    <text evidence="2">The sequence shown here is derived from an EMBL/GenBank/DDBJ whole genome shotgun (WGS) entry which is preliminary data.</text>
</comment>
<dbReference type="PANTHER" id="PTHR12203:SF35">
    <property type="entry name" value="PROTEIN O-GLUCOSYLTRANSFERASE 1"/>
    <property type="match status" value="1"/>
</dbReference>